<feature type="active site" description="Proton donor" evidence="5">
    <location>
        <position position="18"/>
    </location>
</feature>
<dbReference type="NCBIfam" id="TIGR01489">
    <property type="entry name" value="DKMTPPase-SF"/>
    <property type="match status" value="1"/>
</dbReference>
<dbReference type="GO" id="GO:0046872">
    <property type="term" value="F:metal ion binding"/>
    <property type="evidence" value="ECO:0007669"/>
    <property type="project" value="UniProtKB-KW"/>
</dbReference>
<feature type="binding site" evidence="6">
    <location>
        <position position="104"/>
    </location>
    <ligand>
        <name>substrate</name>
    </ligand>
</feature>
<evidence type="ECO:0000256" key="6">
    <source>
        <dbReference type="PIRSR" id="PIRSR031051-2"/>
    </source>
</evidence>
<protein>
    <submittedName>
        <fullName evidence="8">Uncharacterized protein</fullName>
    </submittedName>
</protein>
<dbReference type="EMBL" id="JAEPRA010000014">
    <property type="protein sequence ID" value="KAG2175824.1"/>
    <property type="molecule type" value="Genomic_DNA"/>
</dbReference>
<evidence type="ECO:0000256" key="1">
    <source>
        <dbReference type="ARBA" id="ARBA00001946"/>
    </source>
</evidence>
<feature type="binding site" evidence="7">
    <location>
        <position position="16"/>
    </location>
    <ligand>
        <name>Mg(2+)</name>
        <dbReference type="ChEBI" id="CHEBI:18420"/>
    </ligand>
</feature>
<dbReference type="Gene3D" id="3.40.50.1000">
    <property type="entry name" value="HAD superfamily/HAD-like"/>
    <property type="match status" value="1"/>
</dbReference>
<feature type="binding site" evidence="7">
    <location>
        <position position="18"/>
    </location>
    <ligand>
        <name>Mg(2+)</name>
        <dbReference type="ChEBI" id="CHEBI:18420"/>
    </ligand>
</feature>
<evidence type="ECO:0000256" key="7">
    <source>
        <dbReference type="PIRSR" id="PIRSR031051-3"/>
    </source>
</evidence>
<evidence type="ECO:0000256" key="2">
    <source>
        <dbReference type="ARBA" id="ARBA00022723"/>
    </source>
</evidence>
<dbReference type="InterPro" id="IPR023214">
    <property type="entry name" value="HAD_sf"/>
</dbReference>
<keyword evidence="2 7" id="KW-0479">Metal-binding</keyword>
<dbReference type="OrthoDB" id="10267182at2759"/>
<organism evidence="8 9">
    <name type="scientific">Umbelopsis vinacea</name>
    <dbReference type="NCBI Taxonomy" id="44442"/>
    <lineage>
        <taxon>Eukaryota</taxon>
        <taxon>Fungi</taxon>
        <taxon>Fungi incertae sedis</taxon>
        <taxon>Mucoromycota</taxon>
        <taxon>Mucoromycotina</taxon>
        <taxon>Umbelopsidomycetes</taxon>
        <taxon>Umbelopsidales</taxon>
        <taxon>Umbelopsidaceae</taxon>
        <taxon>Umbelopsis</taxon>
    </lineage>
</organism>
<dbReference type="PIRSF" id="PIRSF031051">
    <property type="entry name" value="PyrdxlP_Pase_PHOSPHO2"/>
    <property type="match status" value="1"/>
</dbReference>
<dbReference type="NCBIfam" id="TIGR01488">
    <property type="entry name" value="HAD-SF-IB"/>
    <property type="match status" value="1"/>
</dbReference>
<keyword evidence="9" id="KW-1185">Reference proteome</keyword>
<evidence type="ECO:0000256" key="5">
    <source>
        <dbReference type="PIRSR" id="PIRSR031051-1"/>
    </source>
</evidence>
<feature type="binding site" evidence="7">
    <location>
        <position position="186"/>
    </location>
    <ligand>
        <name>Mg(2+)</name>
        <dbReference type="ChEBI" id="CHEBI:18420"/>
    </ligand>
</feature>
<evidence type="ECO:0000313" key="8">
    <source>
        <dbReference type="EMBL" id="KAG2175824.1"/>
    </source>
</evidence>
<proteinExistence type="predicted"/>
<feature type="active site" description="Nucleophile" evidence="5">
    <location>
        <position position="16"/>
    </location>
</feature>
<evidence type="ECO:0000256" key="3">
    <source>
        <dbReference type="ARBA" id="ARBA00022801"/>
    </source>
</evidence>
<dbReference type="PANTHER" id="PTHR20889">
    <property type="entry name" value="PHOSPHATASE, ORPHAN 1, 2"/>
    <property type="match status" value="1"/>
</dbReference>
<dbReference type="SUPFAM" id="SSF56784">
    <property type="entry name" value="HAD-like"/>
    <property type="match status" value="1"/>
</dbReference>
<accession>A0A8H7UDU8</accession>
<keyword evidence="3" id="KW-0378">Hydrolase</keyword>
<comment type="cofactor">
    <cofactor evidence="1 7">
        <name>Mg(2+)</name>
        <dbReference type="ChEBI" id="CHEBI:18420"/>
    </cofactor>
</comment>
<dbReference type="InterPro" id="IPR016965">
    <property type="entry name" value="Pase_PHOSPHO-typ"/>
</dbReference>
<dbReference type="AlphaFoldDB" id="A0A8H7UDU8"/>
<dbReference type="Proteomes" id="UP000612746">
    <property type="component" value="Unassembled WGS sequence"/>
</dbReference>
<name>A0A8H7UDU8_9FUNG</name>
<comment type="caution">
    <text evidence="8">The sequence shown here is derived from an EMBL/GenBank/DDBJ whole genome shotgun (WGS) entry which is preliminary data.</text>
</comment>
<dbReference type="PANTHER" id="PTHR20889:SF12">
    <property type="entry name" value="LP01149P"/>
    <property type="match status" value="1"/>
</dbReference>
<dbReference type="InterPro" id="IPR006384">
    <property type="entry name" value="HAD_hydro_PyrdxlP_Pase-like"/>
</dbReference>
<keyword evidence="4 7" id="KW-0460">Magnesium</keyword>
<sequence length="247" mass="28149">MAPTRDSTLHNLAVFDFDWSMIEQDSDDWTINSLSTETYDWVRERRKDIQWTDLMGQALSHLHDKGFTPNDINRTLEQIPFHPAMKEVLRSLSGNNTTVLIISDANTVYIESILKANGVRQYVSSIVTNPAQFDTEGRLVIDRLIPKNAKPHGCGNGCAVNICKGQELNKYLEEFGPYNKIMYVGDGANDYCPATQLHGVDKVFVRKGKSLEALLKDQPDRIQNIKCEVQYWNSPQEILDSVIQEKW</sequence>
<reference evidence="8" key="1">
    <citation type="submission" date="2020-12" db="EMBL/GenBank/DDBJ databases">
        <title>Metabolic potential, ecology and presence of endohyphal bacteria is reflected in genomic diversity of Mucoromycotina.</title>
        <authorList>
            <person name="Muszewska A."/>
            <person name="Okrasinska A."/>
            <person name="Steczkiewicz K."/>
            <person name="Drgas O."/>
            <person name="Orlowska M."/>
            <person name="Perlinska-Lenart U."/>
            <person name="Aleksandrzak-Piekarczyk T."/>
            <person name="Szatraj K."/>
            <person name="Zielenkiewicz U."/>
            <person name="Pilsyk S."/>
            <person name="Malc E."/>
            <person name="Mieczkowski P."/>
            <person name="Kruszewska J.S."/>
            <person name="Biernat P."/>
            <person name="Pawlowska J."/>
        </authorList>
    </citation>
    <scope>NUCLEOTIDE SEQUENCE</scope>
    <source>
        <strain evidence="8">WA0000051536</strain>
    </source>
</reference>
<evidence type="ECO:0000313" key="9">
    <source>
        <dbReference type="Proteomes" id="UP000612746"/>
    </source>
</evidence>
<gene>
    <name evidence="8" type="ORF">INT44_000302</name>
</gene>
<dbReference type="GO" id="GO:0016791">
    <property type="term" value="F:phosphatase activity"/>
    <property type="evidence" value="ECO:0007669"/>
    <property type="project" value="InterPro"/>
</dbReference>
<feature type="binding site" evidence="6">
    <location>
        <position position="27"/>
    </location>
    <ligand>
        <name>substrate</name>
    </ligand>
</feature>
<evidence type="ECO:0000256" key="4">
    <source>
        <dbReference type="ARBA" id="ARBA00022842"/>
    </source>
</evidence>
<dbReference type="Pfam" id="PF06888">
    <property type="entry name" value="Put_Phosphatase"/>
    <property type="match status" value="1"/>
</dbReference>
<dbReference type="InterPro" id="IPR036412">
    <property type="entry name" value="HAD-like_sf"/>
</dbReference>